<dbReference type="SUPFAM" id="SSF56112">
    <property type="entry name" value="Protein kinase-like (PK-like)"/>
    <property type="match status" value="1"/>
</dbReference>
<comment type="caution">
    <text evidence="6">The sequence shown here is derived from an EMBL/GenBank/DDBJ whole genome shotgun (WGS) entry which is preliminary data.</text>
</comment>
<dbReference type="GO" id="GO:0043025">
    <property type="term" value="C:neuronal cell body"/>
    <property type="evidence" value="ECO:0007669"/>
    <property type="project" value="TreeGrafter"/>
</dbReference>
<feature type="domain" description="KIND" evidence="5">
    <location>
        <begin position="419"/>
        <end position="584"/>
    </location>
</feature>
<feature type="region of interest" description="Disordered" evidence="3">
    <location>
        <begin position="363"/>
        <end position="394"/>
    </location>
</feature>
<protein>
    <submittedName>
        <fullName evidence="6">(spotted green pufferfish) hypothetical protein</fullName>
    </submittedName>
</protein>
<dbReference type="SUPFAM" id="SSF48366">
    <property type="entry name" value="Ras GEF"/>
    <property type="match status" value="1"/>
</dbReference>
<dbReference type="AlphaFoldDB" id="Q4RN76"/>
<evidence type="ECO:0000259" key="5">
    <source>
        <dbReference type="PROSITE" id="PS51377"/>
    </source>
</evidence>
<evidence type="ECO:0000313" key="6">
    <source>
        <dbReference type="EMBL" id="CAG10156.1"/>
    </source>
</evidence>
<dbReference type="GO" id="GO:0005085">
    <property type="term" value="F:guanyl-nucleotide exchange factor activity"/>
    <property type="evidence" value="ECO:0007669"/>
    <property type="project" value="UniProtKB-KW"/>
</dbReference>
<dbReference type="GO" id="GO:0048814">
    <property type="term" value="P:regulation of dendrite morphogenesis"/>
    <property type="evidence" value="ECO:0007669"/>
    <property type="project" value="TreeGrafter"/>
</dbReference>
<proteinExistence type="predicted"/>
<keyword evidence="1" id="KW-0677">Repeat</keyword>
<name>Q4RN76_TETNG</name>
<dbReference type="GO" id="GO:0030425">
    <property type="term" value="C:dendrite"/>
    <property type="evidence" value="ECO:0007669"/>
    <property type="project" value="TreeGrafter"/>
</dbReference>
<feature type="non-terminal residue" evidence="6">
    <location>
        <position position="1024"/>
    </location>
</feature>
<dbReference type="InterPro" id="IPR011009">
    <property type="entry name" value="Kinase-like_dom_sf"/>
</dbReference>
<reference evidence="6" key="1">
    <citation type="journal article" date="2004" name="Nature">
        <title>Genome duplication in the teleost fish Tetraodon nigroviridis reveals the early vertebrate proto-karyotype.</title>
        <authorList>
            <person name="Jaillon O."/>
            <person name="Aury J.-M."/>
            <person name="Brunet F."/>
            <person name="Petit J.-L."/>
            <person name="Stange-Thomann N."/>
            <person name="Mauceli E."/>
            <person name="Bouneau L."/>
            <person name="Fischer C."/>
            <person name="Ozouf-Costaz C."/>
            <person name="Bernot A."/>
            <person name="Nicaud S."/>
            <person name="Jaffe D."/>
            <person name="Fisher S."/>
            <person name="Lutfalla G."/>
            <person name="Dossat C."/>
            <person name="Segurens B."/>
            <person name="Dasilva C."/>
            <person name="Salanoubat M."/>
            <person name="Levy M."/>
            <person name="Boudet N."/>
            <person name="Castellano S."/>
            <person name="Anthouard V."/>
            <person name="Jubin C."/>
            <person name="Castelli V."/>
            <person name="Katinka M."/>
            <person name="Vacherie B."/>
            <person name="Biemont C."/>
            <person name="Skalli Z."/>
            <person name="Cattolico L."/>
            <person name="Poulain J."/>
            <person name="De Berardinis V."/>
            <person name="Cruaud C."/>
            <person name="Duprat S."/>
            <person name="Brottier P."/>
            <person name="Coutanceau J.-P."/>
            <person name="Gouzy J."/>
            <person name="Parra G."/>
            <person name="Lardier G."/>
            <person name="Chapple C."/>
            <person name="McKernan K.J."/>
            <person name="McEwan P."/>
            <person name="Bosak S."/>
            <person name="Kellis M."/>
            <person name="Volff J.-N."/>
            <person name="Guigo R."/>
            <person name="Zody M.C."/>
            <person name="Mesirov J."/>
            <person name="Lindblad-Toh K."/>
            <person name="Birren B."/>
            <person name="Nusbaum C."/>
            <person name="Kahn D."/>
            <person name="Robinson-Rechavi M."/>
            <person name="Laudet V."/>
            <person name="Schachter V."/>
            <person name="Quetier F."/>
            <person name="Saurin W."/>
            <person name="Scarpelli C."/>
            <person name="Wincker P."/>
            <person name="Lander E.S."/>
            <person name="Weissenbach J."/>
            <person name="Roest Crollius H."/>
        </authorList>
    </citation>
    <scope>NUCLEOTIDE SEQUENCE [LARGE SCALE GENOMIC DNA]</scope>
</reference>
<accession>Q4RN76</accession>
<feature type="compositionally biased region" description="Polar residues" evidence="3">
    <location>
        <begin position="285"/>
        <end position="295"/>
    </location>
</feature>
<dbReference type="GO" id="GO:0007264">
    <property type="term" value="P:small GTPase-mediated signal transduction"/>
    <property type="evidence" value="ECO:0007669"/>
    <property type="project" value="InterPro"/>
</dbReference>
<feature type="domain" description="N-terminal Ras-GEF" evidence="4">
    <location>
        <begin position="968"/>
        <end position="1024"/>
    </location>
</feature>
<feature type="compositionally biased region" description="Polar residues" evidence="3">
    <location>
        <begin position="382"/>
        <end position="392"/>
    </location>
</feature>
<dbReference type="PANTHER" id="PTHR21560:SF0">
    <property type="entry name" value="KINASE NON-CATALYTIC C-LOBE DOMAIN-CONTAINING PROTEIN 1"/>
    <property type="match status" value="1"/>
</dbReference>
<organism evidence="6">
    <name type="scientific">Tetraodon nigroviridis</name>
    <name type="common">Spotted green pufferfish</name>
    <name type="synonym">Chelonodon nigroviridis</name>
    <dbReference type="NCBI Taxonomy" id="99883"/>
    <lineage>
        <taxon>Eukaryota</taxon>
        <taxon>Metazoa</taxon>
        <taxon>Chordata</taxon>
        <taxon>Craniata</taxon>
        <taxon>Vertebrata</taxon>
        <taxon>Euteleostomi</taxon>
        <taxon>Actinopterygii</taxon>
        <taxon>Neopterygii</taxon>
        <taxon>Teleostei</taxon>
        <taxon>Neoteleostei</taxon>
        <taxon>Acanthomorphata</taxon>
        <taxon>Eupercaria</taxon>
        <taxon>Tetraodontiformes</taxon>
        <taxon>Tetradontoidea</taxon>
        <taxon>Tetraodontidae</taxon>
        <taxon>Tetraodon</taxon>
    </lineage>
</organism>
<reference evidence="6" key="2">
    <citation type="submission" date="2004-02" db="EMBL/GenBank/DDBJ databases">
        <authorList>
            <consortium name="Genoscope"/>
            <consortium name="Whitehead Institute Centre for Genome Research"/>
        </authorList>
    </citation>
    <scope>NUCLEOTIDE SEQUENCE</scope>
</reference>
<dbReference type="Pfam" id="PF16474">
    <property type="entry name" value="KIND"/>
    <property type="match status" value="1"/>
</dbReference>
<dbReference type="PANTHER" id="PTHR21560">
    <property type="entry name" value="VERY KIND PROTEIN"/>
    <property type="match status" value="1"/>
</dbReference>
<evidence type="ECO:0000256" key="3">
    <source>
        <dbReference type="SAM" id="MobiDB-lite"/>
    </source>
</evidence>
<dbReference type="Gene3D" id="1.20.870.10">
    <property type="entry name" value="Son of sevenless (SoS) protein Chain: S domain 1"/>
    <property type="match status" value="1"/>
</dbReference>
<feature type="compositionally biased region" description="Polar residues" evidence="3">
    <location>
        <begin position="244"/>
        <end position="265"/>
    </location>
</feature>
<dbReference type="Pfam" id="PF00618">
    <property type="entry name" value="RasGEF_N"/>
    <property type="match status" value="1"/>
</dbReference>
<keyword evidence="2" id="KW-0344">Guanine-nucleotide releasing factor</keyword>
<dbReference type="EMBL" id="CAAE01015016">
    <property type="protein sequence ID" value="CAG10156.1"/>
    <property type="molecule type" value="Genomic_DNA"/>
</dbReference>
<dbReference type="FunFam" id="1.10.510.10:FF:000529">
    <property type="entry name" value="Kinase non-catalytic C-lobe domain-containing 1"/>
    <property type="match status" value="1"/>
</dbReference>
<sequence>ENVSLADILSLRDSCLSEQEVWAVCAECLQALQSIRPSHLFHTLCITPDTLAFNAHGNVCFMEQLSDDPEGSFVPPEFDNTGSTFEGHVYSLGSTLSAALTYVIEPELEAELGEEIQRLLQQMQEETPEDRPLLQDILDLAETRLSTVSSAVVCRKLSSIGRRVLSIESVSAFQGRFTSSVHQCSLFWKWPCFFSTSICYICIFTDGSEVSWEARWQHPKPSLDHNPKDLCVDISVKANGLSRQQVHSGQNMSGLLVNTNGSRDSSPVRRRAQQRQNRARGPLNRSCSVPDSNNPPSFPPAAHGDLNIPVCDLTEIGADEHLSSTWSNKRDRFNRGQSCDSYPLANAEETLHSGPVFKEDAAKTFSSGETKIQAPKPFVPKSDQSPPNSSPVGHSLYVPNNHMTKSMLCLNEESQDEWISLGDLLSRCGRRLTVNELWALCYTCLASLQSYIDFPAYLCLDTVHVGCDGDILFLQPKAAGSRDEFYLAPEYQEHGIVTEKAASRDAEELSPTVSQKECEENSRVPGGAGQYANHLKGSGVVPDLDSTDDLAFTQQKGATKQGVALTSAEVHPALTEVIHLLKGEFSFNGYLDGHEDVAMGEYIFSLKDLKYHMFAQVVKERFGNLYWEDDLLGLLHCLVNYSSATLVSPETPPEATVQEGNRDVCPHDCLDLNGNVHVPFASSHGETEVQSCKPESDGALGVAGLGLQEGQRCVTQSFSTDRSEARLMEGGDCAMGASDESPSEVEFPAGTDGGLAGTFYEPMNPEDCPLDAGDAGSVSSEQLVSTGAAADGKGRGRSPSWALAMFGEDCFSKDVIQYAENLGQHTSACLDVKMQELQQQLIIETRDLKKTRNFYQKLIQQERKCKGPESKSMLLKLKSQFEELRSRVVFLECVRKYLEVETKLLVCLPLLNYYYNCQCLLVCLKILNVERWGLEASLLPSLAVFGPGSLDLQSSDDPSVLCFGASRGKGSLQSGSPLGLMAYLYARHAALEGYIHQFLYTYRFFCTAEQLLQFIMDKFLCAAR</sequence>
<dbReference type="PROSITE" id="PS50212">
    <property type="entry name" value="RASGEF_NTER"/>
    <property type="match status" value="1"/>
</dbReference>
<dbReference type="InterPro" id="IPR023578">
    <property type="entry name" value="Ras_GEF_dom_sf"/>
</dbReference>
<evidence type="ECO:0000256" key="1">
    <source>
        <dbReference type="ARBA" id="ARBA00022737"/>
    </source>
</evidence>
<evidence type="ECO:0000259" key="4">
    <source>
        <dbReference type="PROSITE" id="PS50212"/>
    </source>
</evidence>
<dbReference type="KEGG" id="tng:GSTEN00031693G001"/>
<feature type="region of interest" description="Disordered" evidence="3">
    <location>
        <begin position="244"/>
        <end position="303"/>
    </location>
</feature>
<gene>
    <name evidence="6" type="ORF">GSTENG00031693001</name>
</gene>
<feature type="domain" description="KIND" evidence="5">
    <location>
        <begin position="3"/>
        <end position="183"/>
    </location>
</feature>
<dbReference type="InterPro" id="IPR000651">
    <property type="entry name" value="Ras-like_Gua-exchang_fac_N"/>
</dbReference>
<evidence type="ECO:0000256" key="2">
    <source>
        <dbReference type="PROSITE-ProRule" id="PRU00135"/>
    </source>
</evidence>
<dbReference type="OrthoDB" id="10254377at2759"/>
<dbReference type="InterPro" id="IPR029899">
    <property type="entry name" value="KNDC1"/>
</dbReference>
<dbReference type="InterPro" id="IPR011019">
    <property type="entry name" value="KIND_dom"/>
</dbReference>
<dbReference type="Gene3D" id="1.10.510.10">
    <property type="entry name" value="Transferase(Phosphotransferase) domain 1"/>
    <property type="match status" value="2"/>
</dbReference>
<dbReference type="SMART" id="SM00750">
    <property type="entry name" value="KIND"/>
    <property type="match status" value="1"/>
</dbReference>
<dbReference type="PROSITE" id="PS51377">
    <property type="entry name" value="KIND"/>
    <property type="match status" value="2"/>
</dbReference>
<dbReference type="GO" id="GO:0032045">
    <property type="term" value="C:guanyl-nucleotide exchange factor complex"/>
    <property type="evidence" value="ECO:0007669"/>
    <property type="project" value="TreeGrafter"/>
</dbReference>